<sequence>MPYVNKDPYAGKLLNPAMYRALISCFVAMAVICLIGTLGVFHTQNKVVVNDVVTIESIHAINSQALMNNIKGENIRQNLRFFTEQAHVAGSDANNRLAKKILDMHKANGLDNVHYVKYQVLLNYPDYKNPNIMTIFETNGTEVYKTIGISPIIIPEEQNSTDAAHQWVAYSANGMVEGDVVYCHHGRAEDFQKLRKLNIEIKGKIALLRYGFSYRGDKVRLAQDHGAIGAILYSDPAEVAKDGMDIKHIYPSTEFMPHMGVQRGSLMNGDGGDPLSPHYPSKNNFFKSRTLEEVKEAKVIPRIPVLPLSYTDAREILKRLGGKQIPAEWQGGFNFRYKFGPGFGGSAKVRIDVKSNFETREIQNVIGYIHGYDEPDKYIILGNHFDSWAYGSLDPNSGTAVLAEVARAMVQTINETNWRPSRTLVFCSWDAEEYGLIGSTEFVEEFTNILQERAIVYLNVDTIYSNQSLDVRTIPTLYNVAIEASKVVKNPMTSEKRKNRFTLWDTWINTFKDPKYPGIRPLFTIPGGGSDQNSFLNYAGIPVADFNYRNASWSEYPLYHSLYETPFVNEHIFDTNNFAVHRAVGQYWGEIARRFADSAVIPLNVTTLAESFLKEYLPELKKQLGALRQLNTAGNIVKEQFNHLVLETKNFMKECNRFDSRIKYVLKKFEENPHDSRRLNSVNSRLAAIERCYINPRGIPGKDTARHVLFSISPNDNYSARVMGTVYDLIAKLHEAHDEDVIKSLERQLAQQISIVHYSVKCCSDTLLSII</sequence>
<dbReference type="Proteomes" id="UP000095286">
    <property type="component" value="Unplaced"/>
</dbReference>
<evidence type="ECO:0000313" key="2">
    <source>
        <dbReference type="WBParaSite" id="RSKR_0000355400.1"/>
    </source>
</evidence>
<dbReference type="WBParaSite" id="RSKR_0000355400.1">
    <property type="protein sequence ID" value="RSKR_0000355400.1"/>
    <property type="gene ID" value="RSKR_0000355400"/>
</dbReference>
<protein>
    <submittedName>
        <fullName evidence="2">N-acetylated-alpha-linked acidic dipeptidase 2</fullName>
    </submittedName>
</protein>
<evidence type="ECO:0000313" key="1">
    <source>
        <dbReference type="Proteomes" id="UP000095286"/>
    </source>
</evidence>
<reference evidence="2" key="1">
    <citation type="submission" date="2016-11" db="UniProtKB">
        <authorList>
            <consortium name="WormBaseParasite"/>
        </authorList>
    </citation>
    <scope>IDENTIFICATION</scope>
    <source>
        <strain evidence="2">KR3021</strain>
    </source>
</reference>
<accession>A0AC35TSG6</accession>
<name>A0AC35TSG6_9BILA</name>
<proteinExistence type="predicted"/>
<organism evidence="1 2">
    <name type="scientific">Rhabditophanes sp. KR3021</name>
    <dbReference type="NCBI Taxonomy" id="114890"/>
    <lineage>
        <taxon>Eukaryota</taxon>
        <taxon>Metazoa</taxon>
        <taxon>Ecdysozoa</taxon>
        <taxon>Nematoda</taxon>
        <taxon>Chromadorea</taxon>
        <taxon>Rhabditida</taxon>
        <taxon>Tylenchina</taxon>
        <taxon>Panagrolaimomorpha</taxon>
        <taxon>Strongyloidoidea</taxon>
        <taxon>Alloionematidae</taxon>
        <taxon>Rhabditophanes</taxon>
    </lineage>
</organism>